<comment type="caution">
    <text evidence="3">The sequence shown here is derived from an EMBL/GenBank/DDBJ whole genome shotgun (WGS) entry which is preliminary data.</text>
</comment>
<keyword evidence="2" id="KW-0677">Repeat</keyword>
<reference evidence="3" key="1">
    <citation type="journal article" date="2014" name="Front. Microbiol.">
        <title>High frequency of phylogenetically diverse reductive dehalogenase-homologous genes in deep subseafloor sedimentary metagenomes.</title>
        <authorList>
            <person name="Kawai M."/>
            <person name="Futagami T."/>
            <person name="Toyoda A."/>
            <person name="Takaki Y."/>
            <person name="Nishi S."/>
            <person name="Hori S."/>
            <person name="Arai W."/>
            <person name="Tsubouchi T."/>
            <person name="Morono Y."/>
            <person name="Uchiyama I."/>
            <person name="Ito T."/>
            <person name="Fujiyama A."/>
            <person name="Inagaki F."/>
            <person name="Takami H."/>
        </authorList>
    </citation>
    <scope>NUCLEOTIDE SEQUENCE</scope>
    <source>
        <strain evidence="3">Expedition CK06-06</strain>
    </source>
</reference>
<feature type="non-terminal residue" evidence="3">
    <location>
        <position position="1"/>
    </location>
</feature>
<dbReference type="PANTHER" id="PTHR46652">
    <property type="entry name" value="LEUCINE-RICH REPEAT AND IQ DOMAIN-CONTAINING PROTEIN 1-RELATED"/>
    <property type="match status" value="1"/>
</dbReference>
<dbReference type="PROSITE" id="PS51450">
    <property type="entry name" value="LRR"/>
    <property type="match status" value="3"/>
</dbReference>
<evidence type="ECO:0000256" key="2">
    <source>
        <dbReference type="ARBA" id="ARBA00022737"/>
    </source>
</evidence>
<protein>
    <recommendedName>
        <fullName evidence="4">Leucine-rich repeat domain-containing protein</fullName>
    </recommendedName>
</protein>
<dbReference type="InterPro" id="IPR001611">
    <property type="entry name" value="Leu-rich_rpt"/>
</dbReference>
<evidence type="ECO:0000313" key="3">
    <source>
        <dbReference type="EMBL" id="GAH05189.1"/>
    </source>
</evidence>
<dbReference type="InterPro" id="IPR032675">
    <property type="entry name" value="LRR_dom_sf"/>
</dbReference>
<dbReference type="SUPFAM" id="SSF52075">
    <property type="entry name" value="Outer arm dynein light chain 1"/>
    <property type="match status" value="1"/>
</dbReference>
<dbReference type="InterPro" id="IPR025875">
    <property type="entry name" value="Leu-rich_rpt_4"/>
</dbReference>
<evidence type="ECO:0008006" key="4">
    <source>
        <dbReference type="Google" id="ProtNLM"/>
    </source>
</evidence>
<dbReference type="Pfam" id="PF12799">
    <property type="entry name" value="LRR_4"/>
    <property type="match status" value="1"/>
</dbReference>
<gene>
    <name evidence="3" type="ORF">S01H4_38365</name>
</gene>
<name>X1DJJ4_9ZZZZ</name>
<dbReference type="SMART" id="SM00365">
    <property type="entry name" value="LRR_SD22"/>
    <property type="match status" value="3"/>
</dbReference>
<dbReference type="EMBL" id="BART01020687">
    <property type="protein sequence ID" value="GAH05189.1"/>
    <property type="molecule type" value="Genomic_DNA"/>
</dbReference>
<organism evidence="3">
    <name type="scientific">marine sediment metagenome</name>
    <dbReference type="NCBI Taxonomy" id="412755"/>
    <lineage>
        <taxon>unclassified sequences</taxon>
        <taxon>metagenomes</taxon>
        <taxon>ecological metagenomes</taxon>
    </lineage>
</organism>
<evidence type="ECO:0000256" key="1">
    <source>
        <dbReference type="ARBA" id="ARBA00022614"/>
    </source>
</evidence>
<dbReference type="InterPro" id="IPR050836">
    <property type="entry name" value="SDS22/Internalin_LRR"/>
</dbReference>
<sequence>VLDNNNITTIKGLELLQDLQEISIKNNKIEEIEGFERFPHLVKISLDNNLIKTLKGLKDLKNLKTVDLSQNKIVEIDYRELPSIESINLKGNLIMRIKYPNLSSKFVLFCKINDRITVTMEDKEIKINIDNNASILFKENTIFIEKHGLRRQYTELDSRYSGFTEFTPVAKKPKARKKTKVHISEVYPLGIDTTNHALDGLFREICSNLQIWTEHEYDLRLLRKDLVFPLVEELEGIKDSMTEKILTEFENFAPEESEQEYTEALPEPSLIDALELYSEINPQESH</sequence>
<keyword evidence="1" id="KW-0433">Leucine-rich repeat</keyword>
<dbReference type="Gene3D" id="3.80.10.10">
    <property type="entry name" value="Ribonuclease Inhibitor"/>
    <property type="match status" value="1"/>
</dbReference>
<dbReference type="PANTHER" id="PTHR46652:SF3">
    <property type="entry name" value="LEUCINE-RICH REPEAT-CONTAINING PROTEIN 9"/>
    <property type="match status" value="1"/>
</dbReference>
<accession>X1DJJ4</accession>
<proteinExistence type="predicted"/>
<dbReference type="AlphaFoldDB" id="X1DJJ4"/>